<accession>A0ABP0X868</accession>
<keyword evidence="4" id="KW-0804">Transcription</keyword>
<evidence type="ECO:0000259" key="7">
    <source>
        <dbReference type="PROSITE" id="PS50811"/>
    </source>
</evidence>
<protein>
    <recommendedName>
        <fullName evidence="7">WRKY domain-containing protein</fullName>
    </recommendedName>
</protein>
<evidence type="ECO:0000256" key="1">
    <source>
        <dbReference type="ARBA" id="ARBA00004123"/>
    </source>
</evidence>
<name>A0ABP0X868_9BRYO</name>
<evidence type="ECO:0000313" key="9">
    <source>
        <dbReference type="Proteomes" id="UP001497444"/>
    </source>
</evidence>
<dbReference type="EMBL" id="OZ020101">
    <property type="protein sequence ID" value="CAK9275302.1"/>
    <property type="molecule type" value="Genomic_DNA"/>
</dbReference>
<dbReference type="SUPFAM" id="SSF118290">
    <property type="entry name" value="WRKY DNA-binding domain"/>
    <property type="match status" value="1"/>
</dbReference>
<keyword evidence="9" id="KW-1185">Reference proteome</keyword>
<evidence type="ECO:0000256" key="2">
    <source>
        <dbReference type="ARBA" id="ARBA00023015"/>
    </source>
</evidence>
<proteinExistence type="predicted"/>
<dbReference type="Proteomes" id="UP001497444">
    <property type="component" value="Chromosome 6"/>
</dbReference>
<feature type="compositionally biased region" description="Basic and acidic residues" evidence="6">
    <location>
        <begin position="344"/>
        <end position="373"/>
    </location>
</feature>
<comment type="subcellular location">
    <subcellularLocation>
        <location evidence="1">Nucleus</location>
    </subcellularLocation>
</comment>
<gene>
    <name evidence="8" type="ORF">CSSPJE1EN1_LOCUS20780</name>
</gene>
<keyword evidence="2" id="KW-0805">Transcription regulation</keyword>
<dbReference type="Pfam" id="PF03106">
    <property type="entry name" value="WRKY"/>
    <property type="match status" value="1"/>
</dbReference>
<evidence type="ECO:0000313" key="8">
    <source>
        <dbReference type="EMBL" id="CAK9275302.1"/>
    </source>
</evidence>
<dbReference type="PANTHER" id="PTHR31282">
    <property type="entry name" value="WRKY TRANSCRIPTION FACTOR 21-RELATED"/>
    <property type="match status" value="1"/>
</dbReference>
<feature type="domain" description="WRKY" evidence="7">
    <location>
        <begin position="385"/>
        <end position="451"/>
    </location>
</feature>
<reference evidence="8" key="1">
    <citation type="submission" date="2024-02" db="EMBL/GenBank/DDBJ databases">
        <authorList>
            <consortium name="ELIXIR-Norway"/>
            <consortium name="Elixir Norway"/>
        </authorList>
    </citation>
    <scope>NUCLEOTIDE SEQUENCE</scope>
</reference>
<evidence type="ECO:0000256" key="6">
    <source>
        <dbReference type="SAM" id="MobiDB-lite"/>
    </source>
</evidence>
<dbReference type="Gene3D" id="2.20.25.80">
    <property type="entry name" value="WRKY domain"/>
    <property type="match status" value="1"/>
</dbReference>
<dbReference type="InterPro" id="IPR036576">
    <property type="entry name" value="WRKY_dom_sf"/>
</dbReference>
<keyword evidence="3" id="KW-0238">DNA-binding</keyword>
<keyword evidence="5" id="KW-0539">Nucleus</keyword>
<feature type="region of interest" description="Disordered" evidence="6">
    <location>
        <begin position="555"/>
        <end position="574"/>
    </location>
</feature>
<organism evidence="8 9">
    <name type="scientific">Sphagnum jensenii</name>
    <dbReference type="NCBI Taxonomy" id="128206"/>
    <lineage>
        <taxon>Eukaryota</taxon>
        <taxon>Viridiplantae</taxon>
        <taxon>Streptophyta</taxon>
        <taxon>Embryophyta</taxon>
        <taxon>Bryophyta</taxon>
        <taxon>Sphagnophytina</taxon>
        <taxon>Sphagnopsida</taxon>
        <taxon>Sphagnales</taxon>
        <taxon>Sphagnaceae</taxon>
        <taxon>Sphagnum</taxon>
    </lineage>
</organism>
<dbReference type="PROSITE" id="PS50811">
    <property type="entry name" value="WRKY"/>
    <property type="match status" value="1"/>
</dbReference>
<sequence>MENRPSFGRGMLRLGGGNWSEAQCVEKVEEMLSRAIIHQEDLWGMLMLHSPAADPGAMGGPEQQQAVIPPMVLRALMAKLENSMDWCHLALCRLKEILSNSPCPPPASLAAAARSSRELAATTFRDYEPAKPIQQPQQPIVSKPSPSSSSKLKQHTTLSQIHVPLREECLASSPHPLTAGLQPSSCFSAGESGPSTVTDSPWSYLFSATPKASAAPPATRDDDQSALTLESLDLHEDSTHQGQQSAQHMHFVMNSESSDPWNCTDIISQPTFTHKFKADHPARALNHLPRETSFSCRVDAFAAPSCSTAGADAEAAKRQLGGKAQNSEIAALEGGIELGSTASHSRDLQDRSRRNTVRPKREREATAEEEKSEVQYQRLRPGLDAKKGIPDDGHRGWKKYGNKTIQNAYFCRGYYKCSIKNCNAKKMVQPTDKDPSIFQVTYVGKHTCSSAHPRKRQPRANVMAGATTFVAAGDQAAAAQLLASSSDPNAAADQRSLLGGTVAGAATPEITDMVSSMDTLPSNVSAESLSEQWQVLTGSHETAATTTTRVTMTGGSDLESVEGRGSTDTTSWSSDDDWKNFASEDVDQNDIYSYFDRNSDEGVIITKAVQQPGYL</sequence>
<evidence type="ECO:0000256" key="4">
    <source>
        <dbReference type="ARBA" id="ARBA00023163"/>
    </source>
</evidence>
<dbReference type="SMART" id="SM00774">
    <property type="entry name" value="WRKY"/>
    <property type="match status" value="1"/>
</dbReference>
<dbReference type="InterPro" id="IPR003657">
    <property type="entry name" value="WRKY_dom"/>
</dbReference>
<feature type="region of interest" description="Disordered" evidence="6">
    <location>
        <begin position="336"/>
        <end position="375"/>
    </location>
</feature>
<evidence type="ECO:0000256" key="5">
    <source>
        <dbReference type="ARBA" id="ARBA00023242"/>
    </source>
</evidence>
<dbReference type="InterPro" id="IPR044810">
    <property type="entry name" value="WRKY_plant"/>
</dbReference>
<evidence type="ECO:0000256" key="3">
    <source>
        <dbReference type="ARBA" id="ARBA00023125"/>
    </source>
</evidence>
<feature type="compositionally biased region" description="Low complexity" evidence="6">
    <location>
        <begin position="131"/>
        <end position="151"/>
    </location>
</feature>
<feature type="region of interest" description="Disordered" evidence="6">
    <location>
        <begin position="129"/>
        <end position="157"/>
    </location>
</feature>